<dbReference type="AlphaFoldDB" id="A0A556QRN6"/>
<keyword evidence="7" id="KW-1185">Reference proteome</keyword>
<evidence type="ECO:0000256" key="4">
    <source>
        <dbReference type="ARBA" id="ARBA00023004"/>
    </source>
</evidence>
<accession>A0A556QRN6</accession>
<dbReference type="RefSeq" id="WP_144229705.1">
    <property type="nucleotide sequence ID" value="NZ_CBCRVV010000020.1"/>
</dbReference>
<evidence type="ECO:0000256" key="3">
    <source>
        <dbReference type="ARBA" id="ARBA00023002"/>
    </source>
</evidence>
<dbReference type="Gene3D" id="3.50.50.60">
    <property type="entry name" value="FAD/NAD(P)-binding domain"/>
    <property type="match status" value="1"/>
</dbReference>
<dbReference type="GO" id="GO:0051539">
    <property type="term" value="F:4 iron, 4 sulfur cluster binding"/>
    <property type="evidence" value="ECO:0007669"/>
    <property type="project" value="UniProtKB-KW"/>
</dbReference>
<evidence type="ECO:0000313" key="6">
    <source>
        <dbReference type="EMBL" id="TSJ79298.1"/>
    </source>
</evidence>
<dbReference type="GO" id="GO:0046872">
    <property type="term" value="F:metal ion binding"/>
    <property type="evidence" value="ECO:0007669"/>
    <property type="project" value="UniProtKB-KW"/>
</dbReference>
<dbReference type="GO" id="GO:0016491">
    <property type="term" value="F:oxidoreductase activity"/>
    <property type="evidence" value="ECO:0007669"/>
    <property type="project" value="UniProtKB-KW"/>
</dbReference>
<dbReference type="Proteomes" id="UP000315648">
    <property type="component" value="Unassembled WGS sequence"/>
</dbReference>
<evidence type="ECO:0000256" key="2">
    <source>
        <dbReference type="ARBA" id="ARBA00022723"/>
    </source>
</evidence>
<proteinExistence type="predicted"/>
<keyword evidence="4" id="KW-0408">Iron</keyword>
<dbReference type="EMBL" id="VMBG01000001">
    <property type="protein sequence ID" value="TSJ79298.1"/>
    <property type="molecule type" value="Genomic_DNA"/>
</dbReference>
<organism evidence="6 7">
    <name type="scientific">Rariglobus hedericola</name>
    <dbReference type="NCBI Taxonomy" id="2597822"/>
    <lineage>
        <taxon>Bacteria</taxon>
        <taxon>Pseudomonadati</taxon>
        <taxon>Verrucomicrobiota</taxon>
        <taxon>Opitutia</taxon>
        <taxon>Opitutales</taxon>
        <taxon>Opitutaceae</taxon>
        <taxon>Rariglobus</taxon>
    </lineage>
</organism>
<dbReference type="PANTHER" id="PTHR43498">
    <property type="entry name" value="FERREDOXIN:COB-COM HETERODISULFIDE REDUCTASE SUBUNIT A"/>
    <property type="match status" value="1"/>
</dbReference>
<keyword evidence="2" id="KW-0479">Metal-binding</keyword>
<keyword evidence="5" id="KW-0411">Iron-sulfur</keyword>
<keyword evidence="3" id="KW-0560">Oxidoreductase</keyword>
<sequence length="451" mass="48630">MPLLIHEPARATSVCHEADLCVVGGSCTGVFAAVRAARLGLSVAIIEQNTLLGGMAVAAQVNEWHSVSDTSGTVPIIGGLTREVVERLRKRGVLQELHPVYRGQFRFNSAELAIELDELIREHRIRVFLAARCVAATRDGARVTSVIIEDRSGRRAITAPLFIDASGDGNLLRHAGFAAEKPAVLQPVNLQAIVAGTSTPDGSVPWPDLEPLLATHNYPAANSRPWHFPVPGAPALTNLFGARLNGIDASDADAYTAALVEGRRLHRAYLDILRTHSADLHPVIVAWAHALGVRETWHARCHHRLTGDEILRGQPFADSIAQGTYPVDIHSTEGTVLRYLDGREEVVAKDGSHAWHRWQPDNAPVPACYHIPYRTLLPLEAENLLVAGRLLDADREAFGGVRVMVNMNQTGEAAGVAAALAHRTGTTFPQLNPSLIRAELNAGGSLLLPVS</sequence>
<protein>
    <submittedName>
        <fullName evidence="6">FAD-dependent oxidoreductase</fullName>
    </submittedName>
</protein>
<keyword evidence="1" id="KW-0004">4Fe-4S</keyword>
<name>A0A556QRN6_9BACT</name>
<dbReference type="PANTHER" id="PTHR43498:SF1">
    <property type="entry name" value="COB--COM HETERODISULFIDE REDUCTASE IRON-SULFUR SUBUNIT A"/>
    <property type="match status" value="1"/>
</dbReference>
<reference evidence="6 7" key="1">
    <citation type="submission" date="2019-07" db="EMBL/GenBank/DDBJ databases">
        <title>Description of 53C-WASEF.</title>
        <authorList>
            <person name="Pitt A."/>
            <person name="Hahn M.W."/>
        </authorList>
    </citation>
    <scope>NUCLEOTIDE SEQUENCE [LARGE SCALE GENOMIC DNA]</scope>
    <source>
        <strain evidence="6 7">53C-WASEF</strain>
    </source>
</reference>
<dbReference type="Pfam" id="PF12831">
    <property type="entry name" value="FAD_oxidored"/>
    <property type="match status" value="1"/>
</dbReference>
<gene>
    <name evidence="6" type="ORF">FPL22_08400</name>
</gene>
<evidence type="ECO:0000256" key="1">
    <source>
        <dbReference type="ARBA" id="ARBA00022485"/>
    </source>
</evidence>
<dbReference type="OrthoDB" id="9777740at2"/>
<evidence type="ECO:0000313" key="7">
    <source>
        <dbReference type="Proteomes" id="UP000315648"/>
    </source>
</evidence>
<dbReference type="InterPro" id="IPR039650">
    <property type="entry name" value="HdrA-like"/>
</dbReference>
<dbReference type="SUPFAM" id="SSF51905">
    <property type="entry name" value="FAD/NAD(P)-binding domain"/>
    <property type="match status" value="1"/>
</dbReference>
<evidence type="ECO:0000256" key="5">
    <source>
        <dbReference type="ARBA" id="ARBA00023014"/>
    </source>
</evidence>
<comment type="caution">
    <text evidence="6">The sequence shown here is derived from an EMBL/GenBank/DDBJ whole genome shotgun (WGS) entry which is preliminary data.</text>
</comment>
<dbReference type="InterPro" id="IPR036188">
    <property type="entry name" value="FAD/NAD-bd_sf"/>
</dbReference>